<gene>
    <name evidence="2" type="ORF">HCX48_01685</name>
</gene>
<dbReference type="InterPro" id="IPR037522">
    <property type="entry name" value="HD_GYP_dom"/>
</dbReference>
<dbReference type="PANTHER" id="PTHR43155:SF2">
    <property type="entry name" value="CYCLIC DI-GMP PHOSPHODIESTERASE PA4108"/>
    <property type="match status" value="1"/>
</dbReference>
<evidence type="ECO:0000313" key="2">
    <source>
        <dbReference type="EMBL" id="NJA87937.1"/>
    </source>
</evidence>
<dbReference type="Pfam" id="PF11871">
    <property type="entry name" value="DUF3391"/>
    <property type="match status" value="1"/>
</dbReference>
<organism evidence="2 3">
    <name type="scientific">Rhodocyclus gracilis</name>
    <dbReference type="NCBI Taxonomy" id="2929842"/>
    <lineage>
        <taxon>Bacteria</taxon>
        <taxon>Pseudomonadati</taxon>
        <taxon>Pseudomonadota</taxon>
        <taxon>Betaproteobacteria</taxon>
        <taxon>Rhodocyclales</taxon>
        <taxon>Rhodocyclaceae</taxon>
        <taxon>Rhodocyclus</taxon>
    </lineage>
</organism>
<dbReference type="CDD" id="cd00077">
    <property type="entry name" value="HDc"/>
    <property type="match status" value="1"/>
</dbReference>
<dbReference type="InterPro" id="IPR003607">
    <property type="entry name" value="HD/PDEase_dom"/>
</dbReference>
<proteinExistence type="predicted"/>
<name>A0ABX0WGJ7_9RHOO</name>
<dbReference type="InterPro" id="IPR021812">
    <property type="entry name" value="DUF3391"/>
</dbReference>
<dbReference type="RefSeq" id="WP_167680656.1">
    <property type="nucleotide sequence ID" value="NZ_JAATWB010000001.1"/>
</dbReference>
<dbReference type="EMBL" id="JAATWB010000001">
    <property type="protein sequence ID" value="NJA87937.1"/>
    <property type="molecule type" value="Genomic_DNA"/>
</dbReference>
<feature type="domain" description="HD-GYP" evidence="1">
    <location>
        <begin position="139"/>
        <end position="335"/>
    </location>
</feature>
<evidence type="ECO:0000313" key="3">
    <source>
        <dbReference type="Proteomes" id="UP000720344"/>
    </source>
</evidence>
<dbReference type="InterPro" id="IPR006675">
    <property type="entry name" value="HDIG_dom"/>
</dbReference>
<sequence length="403" mass="44789">MIKKVSVGQLRVGMFVHDFNAGWLDHPFALNSMKLAVEEDLRRVFAAGIRELFIDTSRGLDVDAPTREEAAVDTEQQIRQLDQVTPPAERRSALAEELARARNAFGEGTRVIRNVMEDARLGRQLEIESAKSAVEKIAASVLRNGNAMMSLRRLKNVDDYTYLHSVSVCAMLAAFARDVGMDMGDIHDIALGGLLHDIGKARVSAAVLNKTTRLSPEEFTLVKSHVVLGSDLLRQMPGIPPLTFAPLELHHECYDGSGYPRGIKGETIDLVGRMSAIVDVYDAISSERCYHVPLSPAEAIRKLFEWSGHHFDPQLVQRFVRSVGIYPVGTLVRLESERLGVVIEQRESSLLTPVVRVMFDIRHNHYLAPDDVDLSRPLGTGGGDRIVSHESPARWKVDVARFL</sequence>
<keyword evidence="3" id="KW-1185">Reference proteome</keyword>
<accession>A0ABX0WGJ7</accession>
<dbReference type="Pfam" id="PF13487">
    <property type="entry name" value="HD_5"/>
    <property type="match status" value="1"/>
</dbReference>
<dbReference type="SMART" id="SM00471">
    <property type="entry name" value="HDc"/>
    <property type="match status" value="1"/>
</dbReference>
<evidence type="ECO:0000259" key="1">
    <source>
        <dbReference type="PROSITE" id="PS51832"/>
    </source>
</evidence>
<dbReference type="PANTHER" id="PTHR43155">
    <property type="entry name" value="CYCLIC DI-GMP PHOSPHODIESTERASE PA4108-RELATED"/>
    <property type="match status" value="1"/>
</dbReference>
<reference evidence="3" key="1">
    <citation type="submission" date="2020-03" db="EMBL/GenBank/DDBJ databases">
        <title>Whole-genome sequence of the purple nonsulfur bacterium Rhodocyclus tenuis DSM112.</title>
        <authorList>
            <person name="Kyndt J.A."/>
            <person name="Meyer T.E."/>
        </authorList>
    </citation>
    <scope>NUCLEOTIDE SEQUENCE [LARGE SCALE GENOMIC DNA]</scope>
    <source>
        <strain evidence="3">DSM 112</strain>
    </source>
</reference>
<dbReference type="NCBIfam" id="TIGR00277">
    <property type="entry name" value="HDIG"/>
    <property type="match status" value="1"/>
</dbReference>
<dbReference type="PROSITE" id="PS51832">
    <property type="entry name" value="HD_GYP"/>
    <property type="match status" value="1"/>
</dbReference>
<dbReference type="SUPFAM" id="SSF109604">
    <property type="entry name" value="HD-domain/PDEase-like"/>
    <property type="match status" value="1"/>
</dbReference>
<dbReference type="Gene3D" id="1.10.3210.10">
    <property type="entry name" value="Hypothetical protein af1432"/>
    <property type="match status" value="1"/>
</dbReference>
<protein>
    <submittedName>
        <fullName evidence="2">HD-GYP domain-containing protein</fullName>
    </submittedName>
</protein>
<dbReference type="Proteomes" id="UP000720344">
    <property type="component" value="Unassembled WGS sequence"/>
</dbReference>
<comment type="caution">
    <text evidence="2">The sequence shown here is derived from an EMBL/GenBank/DDBJ whole genome shotgun (WGS) entry which is preliminary data.</text>
</comment>